<evidence type="ECO:0000256" key="8">
    <source>
        <dbReference type="PROSITE-ProRule" id="PRU00175"/>
    </source>
</evidence>
<evidence type="ECO:0000256" key="5">
    <source>
        <dbReference type="ARBA" id="ARBA00022771"/>
    </source>
</evidence>
<feature type="region of interest" description="Disordered" evidence="9">
    <location>
        <begin position="340"/>
        <end position="362"/>
    </location>
</feature>
<feature type="domain" description="RING-type" evidence="10">
    <location>
        <begin position="454"/>
        <end position="495"/>
    </location>
</feature>
<gene>
    <name evidence="11" type="ORF">LUZ61_003206</name>
</gene>
<evidence type="ECO:0000313" key="12">
    <source>
        <dbReference type="Proteomes" id="UP001210211"/>
    </source>
</evidence>
<dbReference type="EC" id="2.3.2.27" evidence="2"/>
<keyword evidence="12" id="KW-1185">Reference proteome</keyword>
<proteinExistence type="predicted"/>
<keyword evidence="7" id="KW-0862">Zinc</keyword>
<protein>
    <recommendedName>
        <fullName evidence="2">RING-type E3 ubiquitin transferase</fullName>
        <ecNumber evidence="2">2.3.2.27</ecNumber>
    </recommendedName>
</protein>
<feature type="compositionally biased region" description="Polar residues" evidence="9">
    <location>
        <begin position="105"/>
        <end position="124"/>
    </location>
</feature>
<dbReference type="GO" id="GO:0008270">
    <property type="term" value="F:zinc ion binding"/>
    <property type="evidence" value="ECO:0007669"/>
    <property type="project" value="UniProtKB-KW"/>
</dbReference>
<dbReference type="InterPro" id="IPR001841">
    <property type="entry name" value="Znf_RING"/>
</dbReference>
<comment type="catalytic activity">
    <reaction evidence="1">
        <text>S-ubiquitinyl-[E2 ubiquitin-conjugating enzyme]-L-cysteine + [acceptor protein]-L-lysine = [E2 ubiquitin-conjugating enzyme]-L-cysteine + N(6)-ubiquitinyl-[acceptor protein]-L-lysine.</text>
        <dbReference type="EC" id="2.3.2.27"/>
    </reaction>
</comment>
<dbReference type="PROSITE" id="PS50089">
    <property type="entry name" value="ZF_RING_2"/>
    <property type="match status" value="1"/>
</dbReference>
<dbReference type="EMBL" id="JAMRDG010000001">
    <property type="protein sequence ID" value="KAJ3699501.1"/>
    <property type="molecule type" value="Genomic_DNA"/>
</dbReference>
<feature type="region of interest" description="Disordered" evidence="9">
    <location>
        <begin position="1"/>
        <end position="138"/>
    </location>
</feature>
<dbReference type="CDD" id="cd16469">
    <property type="entry name" value="RING-H2_RNF24-like"/>
    <property type="match status" value="1"/>
</dbReference>
<evidence type="ECO:0000313" key="11">
    <source>
        <dbReference type="EMBL" id="KAJ3699501.1"/>
    </source>
</evidence>
<comment type="caution">
    <text evidence="11">The sequence shown here is derived from an EMBL/GenBank/DDBJ whole genome shotgun (WGS) entry which is preliminary data.</text>
</comment>
<dbReference type="Pfam" id="PF13639">
    <property type="entry name" value="zf-RING_2"/>
    <property type="match status" value="1"/>
</dbReference>
<keyword evidence="4" id="KW-0479">Metal-binding</keyword>
<accession>A0AAD5ZKI4</accession>
<evidence type="ECO:0000256" key="6">
    <source>
        <dbReference type="ARBA" id="ARBA00022786"/>
    </source>
</evidence>
<sequence length="506" mass="57295">MAGQNYLPRRAERTHEQSRSNPISDSHLQFGHNPLPPRSDLRLDVPPPPLPVPYPNQYMRSNSRQTSTTPINHPTIMPRSTRDHASSSSSFNLHPEYPSYHPTVHHTSNESTSSYVPSNYSEAGSSYPPPPLHVPRDVTDNHRTVLKRKHHDVPVDPIHTEYWPQESGAGVVARNWVSDLAEGSQRNVRIRQGYYAPLELNPPRHYVPSTVTPQHYSVQSNPHGLRGPEHANYSVHAAAQDRNITEPGRFNNDHSSVHHGGNHVANHRTMVRCEPNYYAQNRSFTVPATSHQGNISRAVGHVNTSFPHIADHHGPTPAYATTSASARWRHGFSEFEASSSHSRPISFSDSNMSSARTRNSDSGLRTSFHVDHNASRWLFEHFVSPEDPLLFNSREFFDEHRDMRLDIDDMSYEELLALEERIGYVSTGLPGDRISKCLKQTTYHTCNENQDDSCVICMEEYEKGDKVGTLRCAHNFHTTCIKKWLEMKNICPVCKSEAFEAISSQK</sequence>
<dbReference type="GO" id="GO:0061630">
    <property type="term" value="F:ubiquitin protein ligase activity"/>
    <property type="evidence" value="ECO:0007669"/>
    <property type="project" value="UniProtKB-EC"/>
</dbReference>
<evidence type="ECO:0000256" key="4">
    <source>
        <dbReference type="ARBA" id="ARBA00022723"/>
    </source>
</evidence>
<feature type="compositionally biased region" description="Polar residues" evidence="9">
    <location>
        <begin position="58"/>
        <end position="72"/>
    </location>
</feature>
<dbReference type="Proteomes" id="UP001210211">
    <property type="component" value="Unassembled WGS sequence"/>
</dbReference>
<feature type="compositionally biased region" description="Pro residues" evidence="9">
    <location>
        <begin position="45"/>
        <end position="54"/>
    </location>
</feature>
<organism evidence="11 12">
    <name type="scientific">Rhynchospora tenuis</name>
    <dbReference type="NCBI Taxonomy" id="198213"/>
    <lineage>
        <taxon>Eukaryota</taxon>
        <taxon>Viridiplantae</taxon>
        <taxon>Streptophyta</taxon>
        <taxon>Embryophyta</taxon>
        <taxon>Tracheophyta</taxon>
        <taxon>Spermatophyta</taxon>
        <taxon>Magnoliopsida</taxon>
        <taxon>Liliopsida</taxon>
        <taxon>Poales</taxon>
        <taxon>Cyperaceae</taxon>
        <taxon>Cyperoideae</taxon>
        <taxon>Rhynchosporeae</taxon>
        <taxon>Rhynchospora</taxon>
    </lineage>
</organism>
<dbReference type="InterPro" id="IPR013083">
    <property type="entry name" value="Znf_RING/FYVE/PHD"/>
</dbReference>
<evidence type="ECO:0000256" key="3">
    <source>
        <dbReference type="ARBA" id="ARBA00022679"/>
    </source>
</evidence>
<evidence type="ECO:0000256" key="7">
    <source>
        <dbReference type="ARBA" id="ARBA00022833"/>
    </source>
</evidence>
<evidence type="ECO:0000256" key="2">
    <source>
        <dbReference type="ARBA" id="ARBA00012483"/>
    </source>
</evidence>
<evidence type="ECO:0000256" key="1">
    <source>
        <dbReference type="ARBA" id="ARBA00000900"/>
    </source>
</evidence>
<dbReference type="SMART" id="SM00184">
    <property type="entry name" value="RING"/>
    <property type="match status" value="1"/>
</dbReference>
<dbReference type="InterPro" id="IPR045191">
    <property type="entry name" value="MBR1/2-like"/>
</dbReference>
<dbReference type="PANTHER" id="PTHR22937:SF65">
    <property type="entry name" value="E3 UBIQUITIN-PROTEIN LIGASE ARK2C"/>
    <property type="match status" value="1"/>
</dbReference>
<evidence type="ECO:0000256" key="9">
    <source>
        <dbReference type="SAM" id="MobiDB-lite"/>
    </source>
</evidence>
<keyword evidence="6" id="KW-0833">Ubl conjugation pathway</keyword>
<name>A0AAD5ZKI4_9POAL</name>
<keyword evidence="5 8" id="KW-0863">Zinc-finger</keyword>
<dbReference type="PANTHER" id="PTHR22937">
    <property type="entry name" value="E3 UBIQUITIN-PROTEIN LIGASE RNF165"/>
    <property type="match status" value="1"/>
</dbReference>
<keyword evidence="3" id="KW-0808">Transferase</keyword>
<feature type="compositionally biased region" description="Basic and acidic residues" evidence="9">
    <location>
        <begin position="9"/>
        <end position="18"/>
    </location>
</feature>
<dbReference type="Gene3D" id="3.30.40.10">
    <property type="entry name" value="Zinc/RING finger domain, C3HC4 (zinc finger)"/>
    <property type="match status" value="1"/>
</dbReference>
<evidence type="ECO:0000259" key="10">
    <source>
        <dbReference type="PROSITE" id="PS50089"/>
    </source>
</evidence>
<dbReference type="SUPFAM" id="SSF57850">
    <property type="entry name" value="RING/U-box"/>
    <property type="match status" value="1"/>
</dbReference>
<reference evidence="11 12" key="1">
    <citation type="journal article" date="2022" name="Cell">
        <title>Repeat-based holocentromeres influence genome architecture and karyotype evolution.</title>
        <authorList>
            <person name="Hofstatter P.G."/>
            <person name="Thangavel G."/>
            <person name="Lux T."/>
            <person name="Neumann P."/>
            <person name="Vondrak T."/>
            <person name="Novak P."/>
            <person name="Zhang M."/>
            <person name="Costa L."/>
            <person name="Castellani M."/>
            <person name="Scott A."/>
            <person name="Toegelov H."/>
            <person name="Fuchs J."/>
            <person name="Mata-Sucre Y."/>
            <person name="Dias Y."/>
            <person name="Vanzela A.L.L."/>
            <person name="Huettel B."/>
            <person name="Almeida C.C.S."/>
            <person name="Simkova H."/>
            <person name="Souza G."/>
            <person name="Pedrosa-Harand A."/>
            <person name="Macas J."/>
            <person name="Mayer K.F.X."/>
            <person name="Houben A."/>
            <person name="Marques A."/>
        </authorList>
    </citation>
    <scope>NUCLEOTIDE SEQUENCE [LARGE SCALE GENOMIC DNA]</scope>
    <source>
        <strain evidence="11">RhyTen1mFocal</strain>
    </source>
</reference>
<dbReference type="AlphaFoldDB" id="A0AAD5ZKI4"/>